<accession>A0A5A9W6U9</accession>
<name>A0A5A9W6U9_9GAMM</name>
<keyword evidence="7" id="KW-1185">Reference proteome</keyword>
<dbReference type="Gene3D" id="1.10.10.10">
    <property type="entry name" value="Winged helix-like DNA-binding domain superfamily/Winged helix DNA-binding domain"/>
    <property type="match status" value="1"/>
</dbReference>
<protein>
    <submittedName>
        <fullName evidence="6">LysR family transcriptional regulator</fullName>
    </submittedName>
</protein>
<dbReference type="PANTHER" id="PTHR30126:SF81">
    <property type="entry name" value="HTH-TYPE TRANSCRIPTIONAL REGULATOR ILVY"/>
    <property type="match status" value="1"/>
</dbReference>
<dbReference type="RefSeq" id="WP_149390152.1">
    <property type="nucleotide sequence ID" value="NZ_SMRS01000002.1"/>
</dbReference>
<evidence type="ECO:0000256" key="3">
    <source>
        <dbReference type="ARBA" id="ARBA00023125"/>
    </source>
</evidence>
<comment type="similarity">
    <text evidence="1">Belongs to the LysR transcriptional regulatory family.</text>
</comment>
<evidence type="ECO:0000313" key="6">
    <source>
        <dbReference type="EMBL" id="KAA0875848.1"/>
    </source>
</evidence>
<evidence type="ECO:0000256" key="1">
    <source>
        <dbReference type="ARBA" id="ARBA00009437"/>
    </source>
</evidence>
<reference evidence="6 7" key="1">
    <citation type="submission" date="2019-03" db="EMBL/GenBank/DDBJ databases">
        <title>Nitrincola sp. nov. isolated from an Indian soda lake.</title>
        <authorList>
            <person name="Joshi A."/>
            <person name="Thite S.V."/>
            <person name="Joseph N."/>
            <person name="Dhotre D."/>
            <person name="Moorthy M."/>
            <person name="Shouche Y.S."/>
        </authorList>
    </citation>
    <scope>NUCLEOTIDE SEQUENCE [LARGE SCALE GENOMIC DNA]</scope>
    <source>
        <strain evidence="6 7">MEB193</strain>
    </source>
</reference>
<dbReference type="CDD" id="cd05466">
    <property type="entry name" value="PBP2_LTTR_substrate"/>
    <property type="match status" value="1"/>
</dbReference>
<keyword evidence="4" id="KW-0804">Transcription</keyword>
<feature type="domain" description="HTH lysR-type" evidence="5">
    <location>
        <begin position="1"/>
        <end position="58"/>
    </location>
</feature>
<keyword evidence="3" id="KW-0238">DNA-binding</keyword>
<evidence type="ECO:0000313" key="7">
    <source>
        <dbReference type="Proteomes" id="UP000325302"/>
    </source>
</evidence>
<organism evidence="6 7">
    <name type="scientific">Nitrincola tapanii</name>
    <dbReference type="NCBI Taxonomy" id="1708751"/>
    <lineage>
        <taxon>Bacteria</taxon>
        <taxon>Pseudomonadati</taxon>
        <taxon>Pseudomonadota</taxon>
        <taxon>Gammaproteobacteria</taxon>
        <taxon>Oceanospirillales</taxon>
        <taxon>Oceanospirillaceae</taxon>
        <taxon>Nitrincola</taxon>
    </lineage>
</organism>
<dbReference type="PROSITE" id="PS50931">
    <property type="entry name" value="HTH_LYSR"/>
    <property type="match status" value="1"/>
</dbReference>
<dbReference type="FunFam" id="1.10.10.10:FF:000001">
    <property type="entry name" value="LysR family transcriptional regulator"/>
    <property type="match status" value="1"/>
</dbReference>
<dbReference type="GO" id="GO:0000976">
    <property type="term" value="F:transcription cis-regulatory region binding"/>
    <property type="evidence" value="ECO:0007669"/>
    <property type="project" value="TreeGrafter"/>
</dbReference>
<dbReference type="AlphaFoldDB" id="A0A5A9W6U9"/>
<dbReference type="SUPFAM" id="SSF53850">
    <property type="entry name" value="Periplasmic binding protein-like II"/>
    <property type="match status" value="1"/>
</dbReference>
<dbReference type="OrthoDB" id="9803735at2"/>
<gene>
    <name evidence="6" type="ORF">E1H14_03960</name>
</gene>
<dbReference type="EMBL" id="SMRS01000002">
    <property type="protein sequence ID" value="KAA0875848.1"/>
    <property type="molecule type" value="Genomic_DNA"/>
</dbReference>
<evidence type="ECO:0000259" key="5">
    <source>
        <dbReference type="PROSITE" id="PS50931"/>
    </source>
</evidence>
<dbReference type="Gene3D" id="3.40.190.290">
    <property type="match status" value="1"/>
</dbReference>
<keyword evidence="2" id="KW-0805">Transcription regulation</keyword>
<evidence type="ECO:0000256" key="4">
    <source>
        <dbReference type="ARBA" id="ARBA00023163"/>
    </source>
</evidence>
<evidence type="ECO:0000256" key="2">
    <source>
        <dbReference type="ARBA" id="ARBA00023015"/>
    </source>
</evidence>
<dbReference type="Pfam" id="PF00126">
    <property type="entry name" value="HTH_1"/>
    <property type="match status" value="1"/>
</dbReference>
<dbReference type="InterPro" id="IPR005119">
    <property type="entry name" value="LysR_subst-bd"/>
</dbReference>
<dbReference type="PANTHER" id="PTHR30126">
    <property type="entry name" value="HTH-TYPE TRANSCRIPTIONAL REGULATOR"/>
    <property type="match status" value="1"/>
</dbReference>
<sequence length="299" mass="33740">MDSATLQAFVTVADSASFSEAAQRLFLTQSAISKRIALLEGQLNCRLFDRIGRHVSLTEAGRQLLPKARDILLALQDAERLVSNLTTGVKGRLSIAASHHISLHRLPPVLKHFSQTFPEVELDLNFDESELAYERVLRGELELALITLSPHPDPRICAEVIWDDRLCYVVSTQHPLAFDCAPTLQKLNHYPAILPRRQTFTHECVRQQLLEYGLEPQLRMSTNYLDTIRMMVSIGLGWSVLPETLLDASLVRLELNTEPLFRPLGYIYHRDRTLSNAAGELVKCLQAEQRLSPQPQLAT</sequence>
<proteinExistence type="inferred from homology"/>
<dbReference type="InterPro" id="IPR036388">
    <property type="entry name" value="WH-like_DNA-bd_sf"/>
</dbReference>
<dbReference type="InterPro" id="IPR036390">
    <property type="entry name" value="WH_DNA-bd_sf"/>
</dbReference>
<dbReference type="InterPro" id="IPR000847">
    <property type="entry name" value="LysR_HTH_N"/>
</dbReference>
<dbReference type="GO" id="GO:0003700">
    <property type="term" value="F:DNA-binding transcription factor activity"/>
    <property type="evidence" value="ECO:0007669"/>
    <property type="project" value="InterPro"/>
</dbReference>
<dbReference type="PRINTS" id="PR00039">
    <property type="entry name" value="HTHLYSR"/>
</dbReference>
<dbReference type="SUPFAM" id="SSF46785">
    <property type="entry name" value="Winged helix' DNA-binding domain"/>
    <property type="match status" value="1"/>
</dbReference>
<dbReference type="Pfam" id="PF03466">
    <property type="entry name" value="LysR_substrate"/>
    <property type="match status" value="1"/>
</dbReference>
<comment type="caution">
    <text evidence="6">The sequence shown here is derived from an EMBL/GenBank/DDBJ whole genome shotgun (WGS) entry which is preliminary data.</text>
</comment>
<dbReference type="Proteomes" id="UP000325302">
    <property type="component" value="Unassembled WGS sequence"/>
</dbReference>